<dbReference type="AlphaFoldDB" id="A0AAX6IC39"/>
<evidence type="ECO:0000256" key="1">
    <source>
        <dbReference type="ARBA" id="ARBA00009995"/>
    </source>
</evidence>
<dbReference type="Pfam" id="PF26168">
    <property type="entry name" value="Glyco_transf_N"/>
    <property type="match status" value="1"/>
</dbReference>
<feature type="domain" description="Glycosyltransferase N-terminal" evidence="6">
    <location>
        <begin position="13"/>
        <end position="56"/>
    </location>
</feature>
<evidence type="ECO:0000256" key="3">
    <source>
        <dbReference type="ARBA" id="ARBA00022679"/>
    </source>
</evidence>
<keyword evidence="3 4" id="KW-0808">Transferase</keyword>
<dbReference type="EMBL" id="JANAVB010003398">
    <property type="protein sequence ID" value="KAJ6849965.1"/>
    <property type="molecule type" value="Genomic_DNA"/>
</dbReference>
<reference evidence="7" key="2">
    <citation type="submission" date="2023-04" db="EMBL/GenBank/DDBJ databases">
        <authorList>
            <person name="Bruccoleri R.E."/>
            <person name="Oakeley E.J."/>
            <person name="Faust A.-M."/>
            <person name="Dessus-Babus S."/>
            <person name="Altorfer M."/>
            <person name="Burckhardt D."/>
            <person name="Oertli M."/>
            <person name="Naumann U."/>
            <person name="Petersen F."/>
            <person name="Wong J."/>
        </authorList>
    </citation>
    <scope>NUCLEOTIDE SEQUENCE</scope>
    <source>
        <strain evidence="7">GSM-AAB239-AS_SAM_17_03QT</strain>
        <tissue evidence="7">Leaf</tissue>
    </source>
</reference>
<dbReference type="PROSITE" id="PS00375">
    <property type="entry name" value="UDPGT"/>
    <property type="match status" value="1"/>
</dbReference>
<protein>
    <recommendedName>
        <fullName evidence="5">Glycosyltransferase</fullName>
        <ecNumber evidence="5">2.4.1.-</ecNumber>
    </recommendedName>
</protein>
<organism evidence="7 8">
    <name type="scientific">Iris pallida</name>
    <name type="common">Sweet iris</name>
    <dbReference type="NCBI Taxonomy" id="29817"/>
    <lineage>
        <taxon>Eukaryota</taxon>
        <taxon>Viridiplantae</taxon>
        <taxon>Streptophyta</taxon>
        <taxon>Embryophyta</taxon>
        <taxon>Tracheophyta</taxon>
        <taxon>Spermatophyta</taxon>
        <taxon>Magnoliopsida</taxon>
        <taxon>Liliopsida</taxon>
        <taxon>Asparagales</taxon>
        <taxon>Iridaceae</taxon>
        <taxon>Iridoideae</taxon>
        <taxon>Irideae</taxon>
        <taxon>Iris</taxon>
    </lineage>
</organism>
<dbReference type="CDD" id="cd03784">
    <property type="entry name" value="GT1_Gtf-like"/>
    <property type="match status" value="1"/>
</dbReference>
<evidence type="ECO:0000313" key="8">
    <source>
        <dbReference type="Proteomes" id="UP001140949"/>
    </source>
</evidence>
<sequence length="469" mass="52154">MGSIAREGKPHAVCIPFPAQGHINAMLKMAKVLYSKGFHITFIHTESNYNRVIDSADRSSLCGLANFRFEKIPADIQINHPPIHGPLWAPTRSLLNKLNEPTSDVPLPTCIVSDSFMSFTLELAAELGVPNIFLCPVSACSFMGFLYYKELMARDIVPLKSESDLTNGYLETVIDWIPGMKNIRLRDLPSYIRTTDPNDILLNFCKDEAQAALRATAIIMHTFDDLEHTVLDALSPILPPVYPIGPLDLLCSQILDVKIKSIWSSLWKEDSTCMDWLQGVRAPGSVIYVNFGSGVHLTSQQLTEFAWGIANSGHNFLWVIRPDMVEGGSVVLPAEFLAETSTRGLVTSWCLQEEVLRHPSVGGFLTHCGWNSTMEAISAGVPVICWPVFADQPTNSRYLCKEWGKGLEIDGNVERDEVAKQIGELLEGDEGKEVRKNALKWKESAVRATELGGKSSLHLERLIKEVMFR</sequence>
<evidence type="ECO:0000313" key="7">
    <source>
        <dbReference type="EMBL" id="KAJ6849965.1"/>
    </source>
</evidence>
<keyword evidence="8" id="KW-1185">Reference proteome</keyword>
<dbReference type="InterPro" id="IPR035595">
    <property type="entry name" value="UDP_glycos_trans_CS"/>
</dbReference>
<reference evidence="7" key="1">
    <citation type="journal article" date="2023" name="GigaByte">
        <title>Genome assembly of the bearded iris, Iris pallida Lam.</title>
        <authorList>
            <person name="Bruccoleri R.E."/>
            <person name="Oakeley E.J."/>
            <person name="Faust A.M.E."/>
            <person name="Altorfer M."/>
            <person name="Dessus-Babus S."/>
            <person name="Burckhardt D."/>
            <person name="Oertli M."/>
            <person name="Naumann U."/>
            <person name="Petersen F."/>
            <person name="Wong J."/>
        </authorList>
    </citation>
    <scope>NUCLEOTIDE SEQUENCE</scope>
    <source>
        <strain evidence="7">GSM-AAB239-AS_SAM_17_03QT</strain>
    </source>
</reference>
<dbReference type="EC" id="2.4.1.-" evidence="5"/>
<dbReference type="InterPro" id="IPR058980">
    <property type="entry name" value="Glyco_transf_N"/>
</dbReference>
<dbReference type="GO" id="GO:0080044">
    <property type="term" value="F:quercetin 7-O-glucosyltransferase activity"/>
    <property type="evidence" value="ECO:0007669"/>
    <property type="project" value="TreeGrafter"/>
</dbReference>
<dbReference type="Proteomes" id="UP001140949">
    <property type="component" value="Unassembled WGS sequence"/>
</dbReference>
<dbReference type="FunFam" id="3.40.50.2000:FF:000065">
    <property type="entry name" value="Glycosyltransferase"/>
    <property type="match status" value="1"/>
</dbReference>
<evidence type="ECO:0000256" key="2">
    <source>
        <dbReference type="ARBA" id="ARBA00022676"/>
    </source>
</evidence>
<name>A0AAX6IC39_IRIPA</name>
<keyword evidence="2 4" id="KW-0328">Glycosyltransferase</keyword>
<dbReference type="FunFam" id="3.40.50.2000:FF:000027">
    <property type="entry name" value="Glycosyltransferase"/>
    <property type="match status" value="1"/>
</dbReference>
<dbReference type="GO" id="GO:0080043">
    <property type="term" value="F:quercetin 3-O-glucosyltransferase activity"/>
    <property type="evidence" value="ECO:0007669"/>
    <property type="project" value="TreeGrafter"/>
</dbReference>
<dbReference type="PANTHER" id="PTHR11926:SF1498">
    <property type="entry name" value="GLYCOSYLTRANSFERASE"/>
    <property type="match status" value="1"/>
</dbReference>
<accession>A0AAX6IC39</accession>
<gene>
    <name evidence="7" type="ORF">M6B38_269075</name>
</gene>
<dbReference type="Pfam" id="PF00201">
    <property type="entry name" value="UDPGT"/>
    <property type="match status" value="1"/>
</dbReference>
<dbReference type="InterPro" id="IPR002213">
    <property type="entry name" value="UDP_glucos_trans"/>
</dbReference>
<comment type="caution">
    <text evidence="7">The sequence shown here is derived from an EMBL/GenBank/DDBJ whole genome shotgun (WGS) entry which is preliminary data.</text>
</comment>
<evidence type="ECO:0000259" key="6">
    <source>
        <dbReference type="Pfam" id="PF26168"/>
    </source>
</evidence>
<proteinExistence type="inferred from homology"/>
<evidence type="ECO:0000256" key="4">
    <source>
        <dbReference type="RuleBase" id="RU003718"/>
    </source>
</evidence>
<dbReference type="PANTHER" id="PTHR11926">
    <property type="entry name" value="GLUCOSYL/GLUCURONOSYL TRANSFERASES"/>
    <property type="match status" value="1"/>
</dbReference>
<evidence type="ECO:0000256" key="5">
    <source>
        <dbReference type="RuleBase" id="RU362057"/>
    </source>
</evidence>
<dbReference type="SUPFAM" id="SSF53756">
    <property type="entry name" value="UDP-Glycosyltransferase/glycogen phosphorylase"/>
    <property type="match status" value="1"/>
</dbReference>
<comment type="similarity">
    <text evidence="1 4">Belongs to the UDP-glycosyltransferase family.</text>
</comment>
<dbReference type="Gene3D" id="3.40.50.2000">
    <property type="entry name" value="Glycogen Phosphorylase B"/>
    <property type="match status" value="2"/>
</dbReference>